<evidence type="ECO:0000256" key="2">
    <source>
        <dbReference type="ARBA" id="ARBA00022679"/>
    </source>
</evidence>
<dbReference type="AlphaFoldDB" id="A0A9X2YT04"/>
<reference evidence="4" key="2">
    <citation type="journal article" date="2022" name="BMC Genomics">
        <title>Comparative genome analysis of mycobacteria focusing on tRNA and non-coding RNA.</title>
        <authorList>
            <person name="Behra P.R.K."/>
            <person name="Pettersson B.M.F."/>
            <person name="Ramesh M."/>
            <person name="Das S."/>
            <person name="Dasgupta S."/>
            <person name="Kirsebom L.A."/>
        </authorList>
    </citation>
    <scope>NUCLEOTIDE SEQUENCE</scope>
    <source>
        <strain evidence="4">DSM 44615</strain>
    </source>
</reference>
<evidence type="ECO:0000256" key="1">
    <source>
        <dbReference type="ARBA" id="ARBA00022676"/>
    </source>
</evidence>
<protein>
    <submittedName>
        <fullName evidence="4">Glycosyltransferase</fullName>
    </submittedName>
</protein>
<reference evidence="4" key="1">
    <citation type="submission" date="2020-07" db="EMBL/GenBank/DDBJ databases">
        <authorList>
            <person name="Pettersson B.M.F."/>
            <person name="Behra P.R.K."/>
            <person name="Ramesh M."/>
            <person name="Das S."/>
            <person name="Dasgupta S."/>
            <person name="Kirsebom L.A."/>
        </authorList>
    </citation>
    <scope>NUCLEOTIDE SEQUENCE</scope>
    <source>
        <strain evidence="4">DSM 44615</strain>
    </source>
</reference>
<evidence type="ECO:0000313" key="5">
    <source>
        <dbReference type="Proteomes" id="UP001140293"/>
    </source>
</evidence>
<gene>
    <name evidence="4" type="ORF">H7I41_23130</name>
</gene>
<dbReference type="RefSeq" id="WP_264014989.1">
    <property type="nucleotide sequence ID" value="NZ_JACKSJ010000208.1"/>
</dbReference>
<keyword evidence="5" id="KW-1185">Reference proteome</keyword>
<keyword evidence="2" id="KW-0808">Transferase</keyword>
<dbReference type="Proteomes" id="UP001140293">
    <property type="component" value="Unassembled WGS sequence"/>
</dbReference>
<dbReference type="InterPro" id="IPR028098">
    <property type="entry name" value="Glyco_trans_4-like_N"/>
</dbReference>
<dbReference type="Gene3D" id="3.40.50.2000">
    <property type="entry name" value="Glycogen Phosphorylase B"/>
    <property type="match status" value="2"/>
</dbReference>
<dbReference type="GO" id="GO:0016757">
    <property type="term" value="F:glycosyltransferase activity"/>
    <property type="evidence" value="ECO:0007669"/>
    <property type="project" value="UniProtKB-KW"/>
</dbReference>
<organism evidence="4 5">
    <name type="scientific">[Mycobacterium] manitobense</name>
    <dbReference type="NCBI Taxonomy" id="190147"/>
    <lineage>
        <taxon>Bacteria</taxon>
        <taxon>Bacillati</taxon>
        <taxon>Actinomycetota</taxon>
        <taxon>Actinomycetes</taxon>
        <taxon>Mycobacteriales</taxon>
        <taxon>Mycobacteriaceae</taxon>
        <taxon>Mycolicibacterium</taxon>
    </lineage>
</organism>
<evidence type="ECO:0000313" key="4">
    <source>
        <dbReference type="EMBL" id="MCV7172821.1"/>
    </source>
</evidence>
<feature type="domain" description="Glycosyltransferase subfamily 4-like N-terminal" evidence="3">
    <location>
        <begin position="81"/>
        <end position="154"/>
    </location>
</feature>
<dbReference type="EMBL" id="JACKSJ010000208">
    <property type="protein sequence ID" value="MCV7172821.1"/>
    <property type="molecule type" value="Genomic_DNA"/>
</dbReference>
<dbReference type="SUPFAM" id="SSF53756">
    <property type="entry name" value="UDP-Glycosyltransferase/glycogen phosphorylase"/>
    <property type="match status" value="1"/>
</dbReference>
<accession>A0A9X2YT04</accession>
<sequence length="338" mass="35900">MKPAVIHLVVGPRRHGVVRFGVDLGNALLNNGFDISTVSAAGVADFLPEWAWTGGVHLQFTDRLFGSTPEEAAEAVVAVAGVVRAGGGRVTATLHDLPQPSDGANHRRRVAAYRRVADAADGIVVSSEHERSLLIESGAPADRVGVVPLPIDVSFTPAPVVSAPPTVGIFGFVYPGKGHAEVIDALTGSDPGIEVLAIGEPSAGHDDLIEELHARSARRGRRFALTGHLPDDAVTEALRRVTVPVAPHRHISASGSLNSWLAAGRRPLAPSNRYTREIDVRNPGVLSLYPDSADGLRESLARALAEPRHTWLTAATVCTPTRDEAAARYAELLGRWHR</sequence>
<evidence type="ECO:0000259" key="3">
    <source>
        <dbReference type="Pfam" id="PF13439"/>
    </source>
</evidence>
<dbReference type="Pfam" id="PF13439">
    <property type="entry name" value="Glyco_transf_4"/>
    <property type="match status" value="1"/>
</dbReference>
<comment type="caution">
    <text evidence="4">The sequence shown here is derived from an EMBL/GenBank/DDBJ whole genome shotgun (WGS) entry which is preliminary data.</text>
</comment>
<proteinExistence type="predicted"/>
<keyword evidence="1" id="KW-0328">Glycosyltransferase</keyword>
<name>A0A9X2YT04_9MYCO</name>